<evidence type="ECO:0000313" key="4">
    <source>
        <dbReference type="Proteomes" id="UP000249645"/>
    </source>
</evidence>
<dbReference type="GO" id="GO:0016209">
    <property type="term" value="F:antioxidant activity"/>
    <property type="evidence" value="ECO:0007669"/>
    <property type="project" value="InterPro"/>
</dbReference>
<dbReference type="Proteomes" id="UP000249645">
    <property type="component" value="Unassembled WGS sequence"/>
</dbReference>
<reference evidence="3 4" key="1">
    <citation type="submission" date="2017-11" db="EMBL/GenBank/DDBJ databases">
        <title>Infants hospitalized years apart are colonized by the same room-sourced microbial strains.</title>
        <authorList>
            <person name="Brooks B."/>
            <person name="Olm M.R."/>
            <person name="Firek B.A."/>
            <person name="Baker R."/>
            <person name="Thomas B.C."/>
            <person name="Morowitz M.J."/>
            <person name="Banfield J.F."/>
        </authorList>
    </citation>
    <scope>NUCLEOTIDE SEQUENCE [LARGE SCALE GENOMIC DNA]</scope>
    <source>
        <strain evidence="3">S2_009_000_R2_76</strain>
    </source>
</reference>
<dbReference type="CDD" id="cd02966">
    <property type="entry name" value="TlpA_like_family"/>
    <property type="match status" value="1"/>
</dbReference>
<dbReference type="SUPFAM" id="SSF52833">
    <property type="entry name" value="Thioredoxin-like"/>
    <property type="match status" value="1"/>
</dbReference>
<dbReference type="InterPro" id="IPR000866">
    <property type="entry name" value="AhpC/TSA"/>
</dbReference>
<dbReference type="AlphaFoldDB" id="A0A2W5GW40"/>
<comment type="caution">
    <text evidence="3">The sequence shown here is derived from an EMBL/GenBank/DDBJ whole genome shotgun (WGS) entry which is preliminary data.</text>
</comment>
<dbReference type="PROSITE" id="PS00194">
    <property type="entry name" value="THIOREDOXIN_1"/>
    <property type="match status" value="1"/>
</dbReference>
<feature type="domain" description="Thioredoxin" evidence="2">
    <location>
        <begin position="34"/>
        <end position="180"/>
    </location>
</feature>
<dbReference type="InterPro" id="IPR036249">
    <property type="entry name" value="Thioredoxin-like_sf"/>
</dbReference>
<dbReference type="PANTHER" id="PTHR42852">
    <property type="entry name" value="THIOL:DISULFIDE INTERCHANGE PROTEIN DSBE"/>
    <property type="match status" value="1"/>
</dbReference>
<dbReference type="PANTHER" id="PTHR42852:SF18">
    <property type="entry name" value="CHROMOSOME UNDETERMINED SCAFFOLD_47, WHOLE GENOME SHOTGUN SEQUENCE"/>
    <property type="match status" value="1"/>
</dbReference>
<dbReference type="InterPro" id="IPR017937">
    <property type="entry name" value="Thioredoxin_CS"/>
</dbReference>
<dbReference type="Gene3D" id="3.40.30.10">
    <property type="entry name" value="Glutaredoxin"/>
    <property type="match status" value="1"/>
</dbReference>
<dbReference type="InterPro" id="IPR050553">
    <property type="entry name" value="Thioredoxin_ResA/DsbE_sf"/>
</dbReference>
<gene>
    <name evidence="3" type="ORF">DI598_06440</name>
</gene>
<dbReference type="GO" id="GO:0016491">
    <property type="term" value="F:oxidoreductase activity"/>
    <property type="evidence" value="ECO:0007669"/>
    <property type="project" value="InterPro"/>
</dbReference>
<dbReference type="InterPro" id="IPR013766">
    <property type="entry name" value="Thioredoxin_domain"/>
</dbReference>
<protein>
    <recommendedName>
        <fullName evidence="2">Thioredoxin domain-containing protein</fullName>
    </recommendedName>
</protein>
<evidence type="ECO:0000313" key="3">
    <source>
        <dbReference type="EMBL" id="PZP50066.1"/>
    </source>
</evidence>
<proteinExistence type="predicted"/>
<dbReference type="Pfam" id="PF00578">
    <property type="entry name" value="AhpC-TSA"/>
    <property type="match status" value="1"/>
</dbReference>
<sequence length="416" mass="48033">MNDAKISKPIFLFLALLFANIRSSSGQSTIQYRDNLIDKSLGFETFNLNNKTLKRIEIAESKKIVILDFWATWCLPCLENLKYMNQIKNKYKNEVDVIAVSMEPTQKIIEHLKYLHYLKTSNILFSSDTLHRSLIEYTIIPTTLIIKNGIVKYHSVGECLTLNKFDSLYNLSNTFNNQVENSPIITKKPTIASNILDYRFTNYSVQFGKSEGVPNFRIDTSTTGEQSFVAENFTLLSLYKYAYNLISVNWLQDQTKNENISAFKPDNLYTLRIYGNFADKKELFNIAQNVLAKNFTNIRTKTIKKKDSVYVLSIDTSDKKFKKIISNDTTSASSLSFFGPNFSGKNITIYNLYDYISNEVGYLMHNIAINESNYKKRINLDFNWSYASPETLSAKLSEYGIQLTKKSREFELRVLY</sequence>
<evidence type="ECO:0000259" key="2">
    <source>
        <dbReference type="PROSITE" id="PS51352"/>
    </source>
</evidence>
<keyword evidence="1" id="KW-0676">Redox-active center</keyword>
<organism evidence="3 4">
    <name type="scientific">Pseudopedobacter saltans</name>
    <dbReference type="NCBI Taxonomy" id="151895"/>
    <lineage>
        <taxon>Bacteria</taxon>
        <taxon>Pseudomonadati</taxon>
        <taxon>Bacteroidota</taxon>
        <taxon>Sphingobacteriia</taxon>
        <taxon>Sphingobacteriales</taxon>
        <taxon>Sphingobacteriaceae</taxon>
        <taxon>Pseudopedobacter</taxon>
    </lineage>
</organism>
<dbReference type="PROSITE" id="PS51352">
    <property type="entry name" value="THIOREDOXIN_2"/>
    <property type="match status" value="1"/>
</dbReference>
<dbReference type="EMBL" id="QFOI01000083">
    <property type="protein sequence ID" value="PZP50066.1"/>
    <property type="molecule type" value="Genomic_DNA"/>
</dbReference>
<evidence type="ECO:0000256" key="1">
    <source>
        <dbReference type="ARBA" id="ARBA00023284"/>
    </source>
</evidence>
<accession>A0A2W5GW40</accession>
<name>A0A2W5GW40_9SPHI</name>